<evidence type="ECO:0000256" key="1">
    <source>
        <dbReference type="ARBA" id="ARBA00022603"/>
    </source>
</evidence>
<dbReference type="InterPro" id="IPR050750">
    <property type="entry name" value="C5-MTase"/>
</dbReference>
<comment type="caution">
    <text evidence="9">The sequence shown here is derived from an EMBL/GenBank/DDBJ whole genome shotgun (WGS) entry which is preliminary data.</text>
</comment>
<dbReference type="Proteomes" id="UP001500067">
    <property type="component" value="Unassembled WGS sequence"/>
</dbReference>
<evidence type="ECO:0000256" key="8">
    <source>
        <dbReference type="RuleBase" id="RU000417"/>
    </source>
</evidence>
<dbReference type="PANTHER" id="PTHR46098:SF1">
    <property type="entry name" value="TRNA (CYTOSINE(38)-C(5))-METHYLTRANSFERASE"/>
    <property type="match status" value="1"/>
</dbReference>
<dbReference type="NCBIfam" id="TIGR00675">
    <property type="entry name" value="dcm"/>
    <property type="match status" value="1"/>
</dbReference>
<dbReference type="Gene3D" id="3.40.50.150">
    <property type="entry name" value="Vaccinia Virus protein VP39"/>
    <property type="match status" value="1"/>
</dbReference>
<dbReference type="SUPFAM" id="SSF53335">
    <property type="entry name" value="S-adenosyl-L-methionine-dependent methyltransferases"/>
    <property type="match status" value="1"/>
</dbReference>
<dbReference type="EMBL" id="BAABFA010000023">
    <property type="protein sequence ID" value="GAA4469324.1"/>
    <property type="molecule type" value="Genomic_DNA"/>
</dbReference>
<proteinExistence type="inferred from homology"/>
<evidence type="ECO:0000256" key="4">
    <source>
        <dbReference type="ARBA" id="ARBA00022747"/>
    </source>
</evidence>
<comment type="catalytic activity">
    <reaction evidence="5 8">
        <text>a 2'-deoxycytidine in DNA + S-adenosyl-L-methionine = a 5-methyl-2'-deoxycytidine in DNA + S-adenosyl-L-homocysteine + H(+)</text>
        <dbReference type="Rhea" id="RHEA:13681"/>
        <dbReference type="Rhea" id="RHEA-COMP:11369"/>
        <dbReference type="Rhea" id="RHEA-COMP:11370"/>
        <dbReference type="ChEBI" id="CHEBI:15378"/>
        <dbReference type="ChEBI" id="CHEBI:57856"/>
        <dbReference type="ChEBI" id="CHEBI:59789"/>
        <dbReference type="ChEBI" id="CHEBI:85452"/>
        <dbReference type="ChEBI" id="CHEBI:85454"/>
        <dbReference type="EC" id="2.1.1.37"/>
    </reaction>
</comment>
<evidence type="ECO:0000256" key="3">
    <source>
        <dbReference type="ARBA" id="ARBA00022691"/>
    </source>
</evidence>
<organism evidence="9 10">
    <name type="scientific">Nemorincola caseinilytica</name>
    <dbReference type="NCBI Taxonomy" id="2054315"/>
    <lineage>
        <taxon>Bacteria</taxon>
        <taxon>Pseudomonadati</taxon>
        <taxon>Bacteroidota</taxon>
        <taxon>Chitinophagia</taxon>
        <taxon>Chitinophagales</taxon>
        <taxon>Chitinophagaceae</taxon>
        <taxon>Nemorincola</taxon>
    </lineage>
</organism>
<dbReference type="InterPro" id="IPR031303">
    <property type="entry name" value="C5_meth_CS"/>
</dbReference>
<sequence>MPGKKGEIRTIELFAGVGGFRIGLERSSGRFHTVWSNQWEPSTKKQDASFVYTSRFGTAGHCNEDIAKVPTAEIPDHDLLVGGFPCQDYSVARTLNKAAGLEGKKGVLWWEIHRILKEKEHKPKYLFLENVDRLLKSPATQRGRDFAIMLASLADLGYVVEWRVINAADHGMPQRRRRVFFLGYHKSTPIYKKVTALKDPFEWVLEKGVMAEAFRVSVPESAPDTFVLEGDLADLSANFNKGTGKKSPFRNSGIMIDRKVYTHDVDAMYDGPATLLRDILLPAGSVPRSFYIDPDSIEQWQYLKGGKSERRINKASGIAYNYAEGAMVFPDPLDRPSRTIITGEGGAAPSRFKHVIKQPGNNKYRRLTPIELERLNMFPDDHTAGVSDIKRAFFMGNALVVGVIERVGKVLAERI</sequence>
<keyword evidence="2 6" id="KW-0808">Transferase</keyword>
<feature type="active site" evidence="6">
    <location>
        <position position="86"/>
    </location>
</feature>
<dbReference type="PROSITE" id="PS00095">
    <property type="entry name" value="C5_MTASE_2"/>
    <property type="match status" value="1"/>
</dbReference>
<evidence type="ECO:0000256" key="6">
    <source>
        <dbReference type="PROSITE-ProRule" id="PRU01016"/>
    </source>
</evidence>
<accession>A0ABP8NQU8</accession>
<evidence type="ECO:0000256" key="7">
    <source>
        <dbReference type="RuleBase" id="RU000416"/>
    </source>
</evidence>
<keyword evidence="3 6" id="KW-0949">S-adenosyl-L-methionine</keyword>
<evidence type="ECO:0000256" key="5">
    <source>
        <dbReference type="ARBA" id="ARBA00047422"/>
    </source>
</evidence>
<dbReference type="EC" id="2.1.1.37" evidence="8"/>
<dbReference type="InterPro" id="IPR029063">
    <property type="entry name" value="SAM-dependent_MTases_sf"/>
</dbReference>
<reference evidence="10" key="1">
    <citation type="journal article" date="2019" name="Int. J. Syst. Evol. Microbiol.">
        <title>The Global Catalogue of Microorganisms (GCM) 10K type strain sequencing project: providing services to taxonomists for standard genome sequencing and annotation.</title>
        <authorList>
            <consortium name="The Broad Institute Genomics Platform"/>
            <consortium name="The Broad Institute Genome Sequencing Center for Infectious Disease"/>
            <person name="Wu L."/>
            <person name="Ma J."/>
        </authorList>
    </citation>
    <scope>NUCLEOTIDE SEQUENCE [LARGE SCALE GENOMIC DNA]</scope>
    <source>
        <strain evidence="10">JCM 32105</strain>
    </source>
</reference>
<dbReference type="RefSeq" id="WP_345084601.1">
    <property type="nucleotide sequence ID" value="NZ_BAABFA010000023.1"/>
</dbReference>
<keyword evidence="4" id="KW-0680">Restriction system</keyword>
<dbReference type="PRINTS" id="PR00105">
    <property type="entry name" value="C5METTRFRASE"/>
</dbReference>
<evidence type="ECO:0000256" key="2">
    <source>
        <dbReference type="ARBA" id="ARBA00022679"/>
    </source>
</evidence>
<evidence type="ECO:0000313" key="10">
    <source>
        <dbReference type="Proteomes" id="UP001500067"/>
    </source>
</evidence>
<dbReference type="Pfam" id="PF00145">
    <property type="entry name" value="DNA_methylase"/>
    <property type="match status" value="1"/>
</dbReference>
<comment type="similarity">
    <text evidence="6 7">Belongs to the class I-like SAM-binding methyltransferase superfamily. C5-methyltransferase family.</text>
</comment>
<keyword evidence="10" id="KW-1185">Reference proteome</keyword>
<dbReference type="PROSITE" id="PS51679">
    <property type="entry name" value="SAM_MT_C5"/>
    <property type="match status" value="1"/>
</dbReference>
<dbReference type="PANTHER" id="PTHR46098">
    <property type="entry name" value="TRNA (CYTOSINE(38)-C(5))-METHYLTRANSFERASE"/>
    <property type="match status" value="1"/>
</dbReference>
<dbReference type="InterPro" id="IPR018117">
    <property type="entry name" value="C5_DNA_meth_AS"/>
</dbReference>
<protein>
    <recommendedName>
        <fullName evidence="8">Cytosine-specific methyltransferase</fullName>
        <ecNumber evidence="8">2.1.1.37</ecNumber>
    </recommendedName>
</protein>
<evidence type="ECO:0000313" key="9">
    <source>
        <dbReference type="EMBL" id="GAA4469324.1"/>
    </source>
</evidence>
<dbReference type="InterPro" id="IPR001525">
    <property type="entry name" value="C5_MeTfrase"/>
</dbReference>
<name>A0ABP8NQU8_9BACT</name>
<gene>
    <name evidence="9" type="primary">dcm</name>
    <name evidence="9" type="ORF">GCM10023093_28560</name>
</gene>
<keyword evidence="1 6" id="KW-0489">Methyltransferase</keyword>
<dbReference type="PROSITE" id="PS00094">
    <property type="entry name" value="C5_MTASE_1"/>
    <property type="match status" value="1"/>
</dbReference>